<comment type="subcellular location">
    <subcellularLocation>
        <location evidence="3">Nucleus</location>
    </subcellularLocation>
</comment>
<dbReference type="GO" id="GO:0030154">
    <property type="term" value="P:cell differentiation"/>
    <property type="evidence" value="ECO:0007669"/>
    <property type="project" value="TreeGrafter"/>
</dbReference>
<evidence type="ECO:0000256" key="4">
    <source>
        <dbReference type="SAM" id="MobiDB-lite"/>
    </source>
</evidence>
<dbReference type="GO" id="GO:0000978">
    <property type="term" value="F:RNA polymerase II cis-regulatory region sequence-specific DNA binding"/>
    <property type="evidence" value="ECO:0007669"/>
    <property type="project" value="TreeGrafter"/>
</dbReference>
<dbReference type="InterPro" id="IPR036390">
    <property type="entry name" value="WH_DNA-bd_sf"/>
</dbReference>
<keyword evidence="6" id="KW-1185">Reference proteome</keyword>
<feature type="compositionally biased region" description="Low complexity" evidence="4">
    <location>
        <begin position="360"/>
        <end position="371"/>
    </location>
</feature>
<feature type="DNA-binding region" description="Fork-head" evidence="3">
    <location>
        <begin position="1"/>
        <end position="64"/>
    </location>
</feature>
<evidence type="ECO:0000313" key="6">
    <source>
        <dbReference type="Proteomes" id="UP000887581"/>
    </source>
</evidence>
<evidence type="ECO:0000313" key="7">
    <source>
        <dbReference type="WBParaSite" id="sdigi.contig729.g9613.t1"/>
    </source>
</evidence>
<dbReference type="GO" id="GO:0009653">
    <property type="term" value="P:anatomical structure morphogenesis"/>
    <property type="evidence" value="ECO:0007669"/>
    <property type="project" value="TreeGrafter"/>
</dbReference>
<dbReference type="GO" id="GO:0000981">
    <property type="term" value="F:DNA-binding transcription factor activity, RNA polymerase II-specific"/>
    <property type="evidence" value="ECO:0007669"/>
    <property type="project" value="TreeGrafter"/>
</dbReference>
<dbReference type="Proteomes" id="UP000887581">
    <property type="component" value="Unplaced"/>
</dbReference>
<dbReference type="InterPro" id="IPR036388">
    <property type="entry name" value="WH-like_DNA-bd_sf"/>
</dbReference>
<evidence type="ECO:0000259" key="5">
    <source>
        <dbReference type="PROSITE" id="PS50039"/>
    </source>
</evidence>
<dbReference type="Pfam" id="PF00250">
    <property type="entry name" value="Forkhead"/>
    <property type="match status" value="1"/>
</dbReference>
<feature type="domain" description="Fork-head" evidence="5">
    <location>
        <begin position="1"/>
        <end position="64"/>
    </location>
</feature>
<sequence>MTHPYYRLRPDQWGWQNSIRHNLSLHDCFVKLPLKQTSASGVVGHFWTVVPELGDKQTLRRRNRVTNRSGARAASTSAAAAGGQFNGRLSSIDGTTSGVLSCGIGTELNGFTDSGGTLSDRSSSASPAHCSLDGTYNSISELRSNITDSTLISGQSVYKPQPSYTSALSHHLSKPTSTSTTDGTGTVFGSSSSNNNNNNNHNTNHNPLLTLSTSTSSTGSFIGTTFDSSSFTTDDYKSYTQNLLNAYFYQQGLLTSLQQLAEVANRVNPIAATLPASLLGVKMPLLNGLLSNPALFSSQMPIVSVATAAAIKAAAFGLSPLLPLNLSGTAATTAATTNNLMLDPENIPGTPKMSISPTDSQTQLSSSGSLSFPIKSEAQSTFMFS</sequence>
<feature type="region of interest" description="Disordered" evidence="4">
    <location>
        <begin position="340"/>
        <end position="371"/>
    </location>
</feature>
<feature type="compositionally biased region" description="Low complexity" evidence="4">
    <location>
        <begin position="176"/>
        <end position="210"/>
    </location>
</feature>
<dbReference type="InterPro" id="IPR030456">
    <property type="entry name" value="TF_fork_head_CS_2"/>
</dbReference>
<dbReference type="SMART" id="SM00339">
    <property type="entry name" value="FH"/>
    <property type="match status" value="1"/>
</dbReference>
<proteinExistence type="predicted"/>
<keyword evidence="2 3" id="KW-0539">Nucleus</keyword>
<reference evidence="7" key="1">
    <citation type="submission" date="2022-11" db="UniProtKB">
        <authorList>
            <consortium name="WormBaseParasite"/>
        </authorList>
    </citation>
    <scope>IDENTIFICATION</scope>
</reference>
<dbReference type="Gene3D" id="1.10.10.10">
    <property type="entry name" value="Winged helix-like DNA-binding domain superfamily/Winged helix DNA-binding domain"/>
    <property type="match status" value="1"/>
</dbReference>
<dbReference type="InterPro" id="IPR050211">
    <property type="entry name" value="FOX_domain-containing"/>
</dbReference>
<keyword evidence="1 3" id="KW-0238">DNA-binding</keyword>
<dbReference type="AlphaFoldDB" id="A0A915Q1A2"/>
<dbReference type="WBParaSite" id="sdigi.contig729.g9613.t1">
    <property type="protein sequence ID" value="sdigi.contig729.g9613.t1"/>
    <property type="gene ID" value="sdigi.contig729.g9613"/>
</dbReference>
<dbReference type="GO" id="GO:0005634">
    <property type="term" value="C:nucleus"/>
    <property type="evidence" value="ECO:0007669"/>
    <property type="project" value="UniProtKB-SubCell"/>
</dbReference>
<accession>A0A915Q1A2</accession>
<dbReference type="PROSITE" id="PS00658">
    <property type="entry name" value="FORK_HEAD_2"/>
    <property type="match status" value="1"/>
</dbReference>
<evidence type="ECO:0000256" key="2">
    <source>
        <dbReference type="ARBA" id="ARBA00023242"/>
    </source>
</evidence>
<dbReference type="PANTHER" id="PTHR11829">
    <property type="entry name" value="FORKHEAD BOX PROTEIN"/>
    <property type="match status" value="1"/>
</dbReference>
<feature type="region of interest" description="Disordered" evidence="4">
    <location>
        <begin position="163"/>
        <end position="210"/>
    </location>
</feature>
<evidence type="ECO:0000256" key="1">
    <source>
        <dbReference type="ARBA" id="ARBA00023125"/>
    </source>
</evidence>
<dbReference type="PROSITE" id="PS50039">
    <property type="entry name" value="FORK_HEAD_3"/>
    <property type="match status" value="1"/>
</dbReference>
<name>A0A915Q1A2_9BILA</name>
<protein>
    <submittedName>
        <fullName evidence="7">Fork-head domain-containing protein</fullName>
    </submittedName>
</protein>
<evidence type="ECO:0000256" key="3">
    <source>
        <dbReference type="PROSITE-ProRule" id="PRU00089"/>
    </source>
</evidence>
<dbReference type="PANTHER" id="PTHR11829:SF411">
    <property type="entry name" value="FORKHEAD BOX PROTEIN L2"/>
    <property type="match status" value="1"/>
</dbReference>
<dbReference type="InterPro" id="IPR001766">
    <property type="entry name" value="Fork_head_dom"/>
</dbReference>
<organism evidence="6 7">
    <name type="scientific">Setaria digitata</name>
    <dbReference type="NCBI Taxonomy" id="48799"/>
    <lineage>
        <taxon>Eukaryota</taxon>
        <taxon>Metazoa</taxon>
        <taxon>Ecdysozoa</taxon>
        <taxon>Nematoda</taxon>
        <taxon>Chromadorea</taxon>
        <taxon>Rhabditida</taxon>
        <taxon>Spirurina</taxon>
        <taxon>Spiruromorpha</taxon>
        <taxon>Filarioidea</taxon>
        <taxon>Setariidae</taxon>
        <taxon>Setaria</taxon>
    </lineage>
</organism>
<dbReference type="SUPFAM" id="SSF46785">
    <property type="entry name" value="Winged helix' DNA-binding domain"/>
    <property type="match status" value="1"/>
</dbReference>